<keyword evidence="3" id="KW-0479">Metal-binding</keyword>
<dbReference type="SUPFAM" id="SSF142984">
    <property type="entry name" value="Nqo1 middle domain-like"/>
    <property type="match status" value="1"/>
</dbReference>
<evidence type="ECO:0000313" key="8">
    <source>
        <dbReference type="Proteomes" id="UP001208567"/>
    </source>
</evidence>
<dbReference type="Pfam" id="PF01257">
    <property type="entry name" value="2Fe-2S_thioredx"/>
    <property type="match status" value="1"/>
</dbReference>
<proteinExistence type="inferred from homology"/>
<dbReference type="CDD" id="cd02980">
    <property type="entry name" value="TRX_Fd_family"/>
    <property type="match status" value="1"/>
</dbReference>
<dbReference type="Gene3D" id="6.10.250.1450">
    <property type="match status" value="1"/>
</dbReference>
<evidence type="ECO:0000256" key="3">
    <source>
        <dbReference type="ARBA" id="ARBA00022723"/>
    </source>
</evidence>
<dbReference type="SUPFAM" id="SSF140490">
    <property type="entry name" value="Nqo1C-terminal domain-like"/>
    <property type="match status" value="1"/>
</dbReference>
<dbReference type="PROSITE" id="PS00198">
    <property type="entry name" value="4FE4S_FER_1"/>
    <property type="match status" value="1"/>
</dbReference>
<feature type="domain" description="4Fe-4S ferredoxin-type" evidence="6">
    <location>
        <begin position="599"/>
        <end position="626"/>
    </location>
</feature>
<dbReference type="Pfam" id="PF10589">
    <property type="entry name" value="NADH_4Fe-4S"/>
    <property type="match status" value="1"/>
</dbReference>
<keyword evidence="8" id="KW-1185">Reference proteome</keyword>
<dbReference type="EMBL" id="BRXR01000001">
    <property type="protein sequence ID" value="GLC30362.1"/>
    <property type="molecule type" value="Genomic_DNA"/>
</dbReference>
<dbReference type="Gene3D" id="3.10.20.600">
    <property type="match status" value="1"/>
</dbReference>
<dbReference type="Pfam" id="PF01512">
    <property type="entry name" value="Complex1_51K"/>
    <property type="match status" value="1"/>
</dbReference>
<dbReference type="SUPFAM" id="SSF142019">
    <property type="entry name" value="Nqo1 FMN-binding domain-like"/>
    <property type="match status" value="1"/>
</dbReference>
<dbReference type="InterPro" id="IPR017896">
    <property type="entry name" value="4Fe4S_Fe-S-bd"/>
</dbReference>
<evidence type="ECO:0000256" key="5">
    <source>
        <dbReference type="ARBA" id="ARBA00023014"/>
    </source>
</evidence>
<name>A0ABQ5N588_9CLOT</name>
<dbReference type="InterPro" id="IPR036249">
    <property type="entry name" value="Thioredoxin-like_sf"/>
</dbReference>
<dbReference type="NCBIfam" id="NF010120">
    <property type="entry name" value="PRK13596.1"/>
    <property type="match status" value="1"/>
</dbReference>
<dbReference type="Pfam" id="PF10531">
    <property type="entry name" value="SLBB"/>
    <property type="match status" value="1"/>
</dbReference>
<evidence type="ECO:0000313" key="7">
    <source>
        <dbReference type="EMBL" id="GLC30362.1"/>
    </source>
</evidence>
<dbReference type="SMART" id="SM00928">
    <property type="entry name" value="NADH_4Fe-4S"/>
    <property type="match status" value="1"/>
</dbReference>
<reference evidence="7 8" key="1">
    <citation type="journal article" date="2024" name="Int. J. Syst. Evol. Microbiol.">
        <title>Clostridium omnivorum sp. nov., isolated from anoxic soil under the treatment of reductive soil disinfestation.</title>
        <authorList>
            <person name="Ueki A."/>
            <person name="Tonouchi A."/>
            <person name="Kaku N."/>
            <person name="Honma S."/>
            <person name="Ueki K."/>
        </authorList>
    </citation>
    <scope>NUCLEOTIDE SEQUENCE [LARGE SCALE GENOMIC DNA]</scope>
    <source>
        <strain evidence="7 8">E14</strain>
    </source>
</reference>
<feature type="domain" description="4Fe-4S ferredoxin-type" evidence="6">
    <location>
        <begin position="568"/>
        <end position="598"/>
    </location>
</feature>
<dbReference type="InterPro" id="IPR037207">
    <property type="entry name" value="Nuop51_4Fe4S-bd_sf"/>
</dbReference>
<keyword evidence="4" id="KW-0408">Iron</keyword>
<dbReference type="InterPro" id="IPR037225">
    <property type="entry name" value="Nuo51_FMN-bd_sf"/>
</dbReference>
<dbReference type="Gene3D" id="3.40.50.11540">
    <property type="entry name" value="NADH-ubiquinone oxidoreductase 51kDa subunit"/>
    <property type="match status" value="1"/>
</dbReference>
<dbReference type="InterPro" id="IPR019575">
    <property type="entry name" value="Nuop51_4Fe4S-bd"/>
</dbReference>
<dbReference type="PROSITE" id="PS00645">
    <property type="entry name" value="COMPLEX1_51K_2"/>
    <property type="match status" value="1"/>
</dbReference>
<dbReference type="InterPro" id="IPR017900">
    <property type="entry name" value="4Fe4S_Fe_S_CS"/>
</dbReference>
<evidence type="ECO:0000259" key="6">
    <source>
        <dbReference type="PROSITE" id="PS51379"/>
    </source>
</evidence>
<evidence type="ECO:0000256" key="1">
    <source>
        <dbReference type="ARBA" id="ARBA00007523"/>
    </source>
</evidence>
<dbReference type="Proteomes" id="UP001208567">
    <property type="component" value="Unassembled WGS sequence"/>
</dbReference>
<dbReference type="InterPro" id="IPR011538">
    <property type="entry name" value="Nuo51_FMN-bd"/>
</dbReference>
<dbReference type="PANTHER" id="PTHR43578:SF3">
    <property type="entry name" value="NADH-QUINONE OXIDOREDUCTASE SUBUNIT F"/>
    <property type="match status" value="1"/>
</dbReference>
<dbReference type="InterPro" id="IPR019554">
    <property type="entry name" value="Soluble_ligand-bd"/>
</dbReference>
<dbReference type="Gene3D" id="1.20.1440.230">
    <property type="entry name" value="NADH-ubiquinone oxidoreductase 51kDa subunit, iron-sulphur binding domain"/>
    <property type="match status" value="1"/>
</dbReference>
<comment type="similarity">
    <text evidence="1">Belongs to the complex I 51 kDa subunit family.</text>
</comment>
<dbReference type="Gene3D" id="3.30.70.20">
    <property type="match status" value="1"/>
</dbReference>
<gene>
    <name evidence="7" type="primary">hymB</name>
    <name evidence="7" type="ORF">bsdE14_17720</name>
</gene>
<dbReference type="PROSITE" id="PS51379">
    <property type="entry name" value="4FE4S_FER_2"/>
    <property type="match status" value="2"/>
</dbReference>
<organism evidence="7 8">
    <name type="scientific">Clostridium omnivorum</name>
    <dbReference type="NCBI Taxonomy" id="1604902"/>
    <lineage>
        <taxon>Bacteria</taxon>
        <taxon>Bacillati</taxon>
        <taxon>Bacillota</taxon>
        <taxon>Clostridia</taxon>
        <taxon>Eubacteriales</taxon>
        <taxon>Clostridiaceae</taxon>
        <taxon>Clostridium</taxon>
    </lineage>
</organism>
<evidence type="ECO:0000256" key="4">
    <source>
        <dbReference type="ARBA" id="ARBA00023004"/>
    </source>
</evidence>
<protein>
    <submittedName>
        <fullName evidence="7">NADH dehydrogenase</fullName>
    </submittedName>
</protein>
<sequence length="626" mass="68339">MNKISSFEELQQLYTEFKPLLSLRKQEEAKDTKVVRNIQVCGGTGCKASQSDLIVKNLEDCLEKAGLAEEVSVSITGCFGFCEKGPIVKISPDHVFYVHVKPEDAEEIVNEHLVNGKVIDRLLYEEPSLKEKVKKQEEMSFYKKQERIALRNCGFINPEDIKESIANEGYLALGKVLTTMTPDDLIQNMIASGLRGRGGGGFPTGQKWLFAKRNDADQKYVICNADEGDPGAFMDRSILEGDPNSVIEAMAIAGYAIGASEGYIYIRAEYPLAIDRLRIAIAQARELGLLGKNILGTNFDFDIFIKYGAGAFVCGEETALIHSIEGNRGEPTTKPPFPAQSGLWNKPTIVNNVETYANIPPIILKGADWFSSMGTKTSKGTKVFALAGKINNVGLVEIPMGTTLREIIYDIGGGIKNGRKFKAVQTGGPSGGCIPASNLDIAIDYESLNAIGSMMGSGGMIVMDEDNCMVDIAKFYLEFTVEESCGKCSPCRIGNKRLLEILTRITQGKGTEQDLEDLKELAETIKDTSLCGLGQTAPNPVLSTMKYFMDEYEAHIKEHRCPAGVCQALLQYQITDKCIGCTKCARQCPVSCISGKVKEKHVIGQDKCIKCGACQTACPVKAIIKK</sequence>
<keyword evidence="2" id="KW-0004">4Fe-4S</keyword>
<dbReference type="PANTHER" id="PTHR43578">
    <property type="entry name" value="NADH-QUINONE OXIDOREDUCTASE SUBUNIT F"/>
    <property type="match status" value="1"/>
</dbReference>
<evidence type="ECO:0000256" key="2">
    <source>
        <dbReference type="ARBA" id="ARBA00022485"/>
    </source>
</evidence>
<accession>A0ABQ5N588</accession>
<dbReference type="Pfam" id="PF12838">
    <property type="entry name" value="Fer4_7"/>
    <property type="match status" value="1"/>
</dbReference>
<comment type="caution">
    <text evidence="7">The sequence shown here is derived from an EMBL/GenBank/DDBJ whole genome shotgun (WGS) entry which is preliminary data.</text>
</comment>
<dbReference type="RefSeq" id="WP_309298116.1">
    <property type="nucleotide sequence ID" value="NZ_BRXR01000001.1"/>
</dbReference>
<keyword evidence="5" id="KW-0411">Iron-sulfur</keyword>
<dbReference type="SUPFAM" id="SSF54862">
    <property type="entry name" value="4Fe-4S ferredoxins"/>
    <property type="match status" value="1"/>
</dbReference>
<dbReference type="Gene3D" id="3.40.30.10">
    <property type="entry name" value="Glutaredoxin"/>
    <property type="match status" value="1"/>
</dbReference>
<dbReference type="InterPro" id="IPR001949">
    <property type="entry name" value="NADH-UbQ_OxRdtase_51kDa_CS"/>
</dbReference>
<dbReference type="SUPFAM" id="SSF52833">
    <property type="entry name" value="Thioredoxin-like"/>
    <property type="match status" value="1"/>
</dbReference>